<proteinExistence type="inferred from homology"/>
<keyword evidence="2" id="KW-0689">Ribosomal protein</keyword>
<evidence type="ECO:0000256" key="1">
    <source>
        <dbReference type="ARBA" id="ARBA00008760"/>
    </source>
</evidence>
<dbReference type="Gene3D" id="2.30.170.40">
    <property type="entry name" value="Ribosomal protein L28/L24"/>
    <property type="match status" value="1"/>
</dbReference>
<dbReference type="GeneID" id="18873453"/>
<keyword evidence="5" id="KW-1185">Reference proteome</keyword>
<dbReference type="HOGENOM" id="CLU_090033_0_0_1"/>
<evidence type="ECO:0000313" key="4">
    <source>
        <dbReference type="EMBL" id="EGW33202.1"/>
    </source>
</evidence>
<protein>
    <submittedName>
        <fullName evidence="4">Uncharacterized protein</fullName>
    </submittedName>
</protein>
<comment type="similarity">
    <text evidence="1">Belongs to the bacterial ribosomal protein bL28 family.</text>
</comment>
<organism evidence="5">
    <name type="scientific">Spathaspora passalidarum (strain NRRL Y-27907 / 11-Y1)</name>
    <dbReference type="NCBI Taxonomy" id="619300"/>
    <lineage>
        <taxon>Eukaryota</taxon>
        <taxon>Fungi</taxon>
        <taxon>Dikarya</taxon>
        <taxon>Ascomycota</taxon>
        <taxon>Saccharomycotina</taxon>
        <taxon>Pichiomycetes</taxon>
        <taxon>Debaryomycetaceae</taxon>
        <taxon>Spathaspora</taxon>
    </lineage>
</organism>
<dbReference type="PANTHER" id="PTHR13528:SF2">
    <property type="entry name" value="LARGE RIBOSOMAL SUBUNIT PROTEIN BL28M"/>
    <property type="match status" value="1"/>
</dbReference>
<dbReference type="OrthoDB" id="361870at2759"/>
<dbReference type="InterPro" id="IPR034704">
    <property type="entry name" value="Ribosomal_bL28/bL31-like_sf"/>
</dbReference>
<dbReference type="SUPFAM" id="SSF143800">
    <property type="entry name" value="L28p-like"/>
    <property type="match status" value="1"/>
</dbReference>
<dbReference type="GO" id="GO:0005762">
    <property type="term" value="C:mitochondrial large ribosomal subunit"/>
    <property type="evidence" value="ECO:0007669"/>
    <property type="project" value="TreeGrafter"/>
</dbReference>
<dbReference type="EMBL" id="GL996501">
    <property type="protein sequence ID" value="EGW33202.1"/>
    <property type="molecule type" value="Genomic_DNA"/>
</dbReference>
<accession>G3ALF9</accession>
<dbReference type="RefSeq" id="XP_007374717.1">
    <property type="nucleotide sequence ID" value="XM_007374655.1"/>
</dbReference>
<dbReference type="Pfam" id="PF00830">
    <property type="entry name" value="Ribosomal_L28"/>
    <property type="match status" value="1"/>
</dbReference>
<dbReference type="InterPro" id="IPR026569">
    <property type="entry name" value="Ribosomal_bL28"/>
</dbReference>
<dbReference type="STRING" id="619300.G3ALF9"/>
<keyword evidence="3" id="KW-0687">Ribonucleoprotein</keyword>
<reference evidence="4 5" key="1">
    <citation type="journal article" date="2011" name="Proc. Natl. Acad. Sci. U.S.A.">
        <title>Comparative genomics of xylose-fermenting fungi for enhanced biofuel production.</title>
        <authorList>
            <person name="Wohlbach D.J."/>
            <person name="Kuo A."/>
            <person name="Sato T.K."/>
            <person name="Potts K.M."/>
            <person name="Salamov A.A."/>
            <person name="LaButti K.M."/>
            <person name="Sun H."/>
            <person name="Clum A."/>
            <person name="Pangilinan J.L."/>
            <person name="Lindquist E.A."/>
            <person name="Lucas S."/>
            <person name="Lapidus A."/>
            <person name="Jin M."/>
            <person name="Gunawan C."/>
            <person name="Balan V."/>
            <person name="Dale B.E."/>
            <person name="Jeffries T.W."/>
            <person name="Zinkel R."/>
            <person name="Barry K.W."/>
            <person name="Grigoriev I.V."/>
            <person name="Gasch A.P."/>
        </authorList>
    </citation>
    <scope>NUCLEOTIDE SEQUENCE [LARGE SCALE GENOMIC DNA]</scope>
    <source>
        <strain evidence="5">NRRL Y-27907 / 11-Y1</strain>
    </source>
</reference>
<evidence type="ECO:0000313" key="5">
    <source>
        <dbReference type="Proteomes" id="UP000000709"/>
    </source>
</evidence>
<dbReference type="GO" id="GO:0003735">
    <property type="term" value="F:structural constituent of ribosome"/>
    <property type="evidence" value="ECO:0007669"/>
    <property type="project" value="InterPro"/>
</dbReference>
<gene>
    <name evidence="4" type="ORF">SPAPADRAFT_60532</name>
</gene>
<name>G3ALF9_SPAPN</name>
<dbReference type="Proteomes" id="UP000000709">
    <property type="component" value="Unassembled WGS sequence"/>
</dbReference>
<dbReference type="AlphaFoldDB" id="G3ALF9"/>
<dbReference type="PANTHER" id="PTHR13528">
    <property type="entry name" value="39S RIBOSOMAL PROTEIN L28, MITOCHONDRIAL"/>
    <property type="match status" value="1"/>
</dbReference>
<evidence type="ECO:0000256" key="3">
    <source>
        <dbReference type="ARBA" id="ARBA00023274"/>
    </source>
</evidence>
<dbReference type="InParanoid" id="G3ALF9"/>
<dbReference type="OMA" id="VQRDSYY"/>
<dbReference type="eggNOG" id="KOG3278">
    <property type="taxonomic scope" value="Eukaryota"/>
</dbReference>
<evidence type="ECO:0000256" key="2">
    <source>
        <dbReference type="ARBA" id="ARBA00022980"/>
    </source>
</evidence>
<dbReference type="FunCoup" id="G3ALF9">
    <property type="interactions" value="231"/>
</dbReference>
<sequence length="266" mass="30824">MNFLGGLRTPFSSGLNSVQSIINTRQLSSSLPSLSRHTPDKYWKITRYVKPINETVYEAGQEMPCGVKVPKERSAYPQYEYETLYFKRQNRGLYGGLQRRVTASRSEYLNKTLRVQLPNIRKTKLWSEALQKSIKTKASTKVLKTITREGGLDKYLTKEKPARVKTLGLKGWQLRYDVLKALEDKELPVVRKDDKTIRVKYIHPDGKQFIASKEELLAQLHAHVQNDSYYPIEWAKYQKENVHLSFGDIVEQLEGYNFDFSQVTAK</sequence>
<dbReference type="InterPro" id="IPR037147">
    <property type="entry name" value="Ribosomal_bL28_sf"/>
</dbReference>
<dbReference type="KEGG" id="spaa:SPAPADRAFT_60532"/>